<sequence>MWMGKIGNKSASFINHKHFHPGNRENLEKVWLAEEKHKAELKRQKEMREKLAEEIRITELKRQLREQEDQKYKQYLLEQKPVSKYEVSQSSHLINNTASGLILTKAATETASKANASEKQKIVIRSRYREDVFEHGHSTVFGSYYDRASRKWGYKCCKTIDKGAKCTEGTSKQKASETDRPSGKRTIEEDAAVSQEKPHKHKKKVEFSLAETIEKLKKMEALD</sequence>
<dbReference type="InterPro" id="IPR039974">
    <property type="entry name" value="Splicing_factor_SLU7"/>
</dbReference>
<evidence type="ECO:0000256" key="9">
    <source>
        <dbReference type="SAM" id="MobiDB-lite"/>
    </source>
</evidence>
<feature type="region of interest" description="Disordered" evidence="9">
    <location>
        <begin position="167"/>
        <end position="205"/>
    </location>
</feature>
<evidence type="ECO:0000259" key="10">
    <source>
        <dbReference type="SMART" id="SM01083"/>
    </source>
</evidence>
<evidence type="ECO:0000256" key="5">
    <source>
        <dbReference type="ARBA" id="ARBA00023187"/>
    </source>
</evidence>
<gene>
    <name evidence="11" type="ORF">BgAZ_200970</name>
</gene>
<dbReference type="AlphaFoldDB" id="A0AAD8PE51"/>
<evidence type="ECO:0000256" key="7">
    <source>
        <dbReference type="RuleBase" id="RU367071"/>
    </source>
</evidence>
<dbReference type="GO" id="GO:0030628">
    <property type="term" value="F:pre-mRNA 3'-splice site binding"/>
    <property type="evidence" value="ECO:0007669"/>
    <property type="project" value="UniProtKB-UniRule"/>
</dbReference>
<dbReference type="GO" id="GO:0005681">
    <property type="term" value="C:spliceosomal complex"/>
    <property type="evidence" value="ECO:0007669"/>
    <property type="project" value="UniProtKB-UniRule"/>
</dbReference>
<dbReference type="GO" id="GO:0000398">
    <property type="term" value="P:mRNA splicing, via spliceosome"/>
    <property type="evidence" value="ECO:0007669"/>
    <property type="project" value="UniProtKB-UniRule"/>
</dbReference>
<keyword evidence="8" id="KW-0175">Coiled coil</keyword>
<comment type="subcellular location">
    <subcellularLocation>
        <location evidence="1 7">Nucleus</location>
    </subcellularLocation>
</comment>
<keyword evidence="4 7" id="KW-0747">Spliceosome</keyword>
<feature type="compositionally biased region" description="Basic and acidic residues" evidence="9">
    <location>
        <begin position="174"/>
        <end position="188"/>
    </location>
</feature>
<feature type="coiled-coil region" evidence="8">
    <location>
        <begin position="34"/>
        <end position="70"/>
    </location>
</feature>
<keyword evidence="6 7" id="KW-0539">Nucleus</keyword>
<evidence type="ECO:0000313" key="11">
    <source>
        <dbReference type="EMBL" id="KAK1443221.1"/>
    </source>
</evidence>
<evidence type="ECO:0000256" key="6">
    <source>
        <dbReference type="ARBA" id="ARBA00023242"/>
    </source>
</evidence>
<dbReference type="SMART" id="SM01083">
    <property type="entry name" value="Cir_N"/>
    <property type="match status" value="1"/>
</dbReference>
<dbReference type="PANTHER" id="PTHR12942:SF2">
    <property type="entry name" value="PRE-MRNA-SPLICING FACTOR SLU7"/>
    <property type="match status" value="1"/>
</dbReference>
<evidence type="ECO:0000256" key="3">
    <source>
        <dbReference type="ARBA" id="ARBA00022664"/>
    </source>
</evidence>
<feature type="domain" description="CBF1-interacting co-repressor CIR N-terminal" evidence="10">
    <location>
        <begin position="18"/>
        <end position="54"/>
    </location>
</feature>
<comment type="function">
    <text evidence="7">Involved in pre-mRNA splicing.</text>
</comment>
<comment type="caution">
    <text evidence="11">The sequence shown here is derived from an EMBL/GenBank/DDBJ whole genome shotgun (WGS) entry which is preliminary data.</text>
</comment>
<proteinExistence type="inferred from homology"/>
<dbReference type="Pfam" id="PF10197">
    <property type="entry name" value="Cir_N"/>
    <property type="match status" value="1"/>
</dbReference>
<keyword evidence="12" id="KW-1185">Reference proteome</keyword>
<dbReference type="EMBL" id="JAVEPI010000002">
    <property type="protein sequence ID" value="KAK1443221.1"/>
    <property type="molecule type" value="Genomic_DNA"/>
</dbReference>
<organism evidence="11 12">
    <name type="scientific">Babesia gibsoni</name>
    <dbReference type="NCBI Taxonomy" id="33632"/>
    <lineage>
        <taxon>Eukaryota</taxon>
        <taxon>Sar</taxon>
        <taxon>Alveolata</taxon>
        <taxon>Apicomplexa</taxon>
        <taxon>Aconoidasida</taxon>
        <taxon>Piroplasmida</taxon>
        <taxon>Babesiidae</taxon>
        <taxon>Babesia</taxon>
    </lineage>
</organism>
<name>A0AAD8PE51_BABGI</name>
<evidence type="ECO:0000256" key="1">
    <source>
        <dbReference type="ARBA" id="ARBA00004123"/>
    </source>
</evidence>
<accession>A0AAD8PE51</accession>
<protein>
    <recommendedName>
        <fullName evidence="7">Pre-mRNA-splicing factor SLU7</fullName>
    </recommendedName>
</protein>
<evidence type="ECO:0000256" key="4">
    <source>
        <dbReference type="ARBA" id="ARBA00022728"/>
    </source>
</evidence>
<reference evidence="11" key="1">
    <citation type="submission" date="2023-08" db="EMBL/GenBank/DDBJ databases">
        <title>Draft sequence of the Babesia gibsoni genome.</title>
        <authorList>
            <person name="Yamagishi J.Y."/>
            <person name="Xuan X.X."/>
        </authorList>
    </citation>
    <scope>NUCLEOTIDE SEQUENCE</scope>
    <source>
        <strain evidence="11">Azabu</strain>
    </source>
</reference>
<evidence type="ECO:0000313" key="12">
    <source>
        <dbReference type="Proteomes" id="UP001230268"/>
    </source>
</evidence>
<dbReference type="Proteomes" id="UP001230268">
    <property type="component" value="Unassembled WGS sequence"/>
</dbReference>
<evidence type="ECO:0000256" key="2">
    <source>
        <dbReference type="ARBA" id="ARBA00007203"/>
    </source>
</evidence>
<keyword evidence="5 7" id="KW-0508">mRNA splicing</keyword>
<evidence type="ECO:0000256" key="8">
    <source>
        <dbReference type="SAM" id="Coils"/>
    </source>
</evidence>
<comment type="similarity">
    <text evidence="2 7">Belongs to the SLU7 family.</text>
</comment>
<dbReference type="PANTHER" id="PTHR12942">
    <property type="entry name" value="STEP II SPLICING FACTOR SLU7"/>
    <property type="match status" value="1"/>
</dbReference>
<dbReference type="InterPro" id="IPR019339">
    <property type="entry name" value="CIR_N_dom"/>
</dbReference>
<comment type="subunit">
    <text evidence="7">Associated with the spliceosome.</text>
</comment>
<keyword evidence="3 7" id="KW-0507">mRNA processing</keyword>